<evidence type="ECO:0000256" key="3">
    <source>
        <dbReference type="ARBA" id="ARBA00022833"/>
    </source>
</evidence>
<dbReference type="AlphaFoldDB" id="A0A9W7LET0"/>
<feature type="domain" description="MYND-type" evidence="5">
    <location>
        <begin position="184"/>
        <end position="222"/>
    </location>
</feature>
<keyword evidence="3" id="KW-0862">Zinc</keyword>
<dbReference type="InterPro" id="IPR024119">
    <property type="entry name" value="TF_DEAF-1"/>
</dbReference>
<keyword evidence="1" id="KW-0479">Metal-binding</keyword>
<dbReference type="PANTHER" id="PTHR10237:SF14">
    <property type="entry name" value="MYND-TYPE DOMAIN-CONTAINING PROTEIN"/>
    <property type="match status" value="1"/>
</dbReference>
<evidence type="ECO:0000256" key="1">
    <source>
        <dbReference type="ARBA" id="ARBA00022723"/>
    </source>
</evidence>
<evidence type="ECO:0000313" key="7">
    <source>
        <dbReference type="Proteomes" id="UP001165065"/>
    </source>
</evidence>
<dbReference type="PROSITE" id="PS50865">
    <property type="entry name" value="ZF_MYND_2"/>
    <property type="match status" value="1"/>
</dbReference>
<name>A0A9W7LET0_9STRA</name>
<gene>
    <name evidence="6" type="ORF">TrCOL_g8633</name>
</gene>
<keyword evidence="2 4" id="KW-0863">Zinc-finger</keyword>
<dbReference type="Pfam" id="PF01753">
    <property type="entry name" value="zf-MYND"/>
    <property type="match status" value="1"/>
</dbReference>
<evidence type="ECO:0000259" key="5">
    <source>
        <dbReference type="PROSITE" id="PS50865"/>
    </source>
</evidence>
<dbReference type="OrthoDB" id="58802at2759"/>
<dbReference type="SUPFAM" id="SSF144232">
    <property type="entry name" value="HIT/MYND zinc finger-like"/>
    <property type="match status" value="1"/>
</dbReference>
<dbReference type="GO" id="GO:0005634">
    <property type="term" value="C:nucleus"/>
    <property type="evidence" value="ECO:0007669"/>
    <property type="project" value="TreeGrafter"/>
</dbReference>
<keyword evidence="7" id="KW-1185">Reference proteome</keyword>
<comment type="caution">
    <text evidence="6">The sequence shown here is derived from an EMBL/GenBank/DDBJ whole genome shotgun (WGS) entry which is preliminary data.</text>
</comment>
<organism evidence="6 7">
    <name type="scientific">Triparma columacea</name>
    <dbReference type="NCBI Taxonomy" id="722753"/>
    <lineage>
        <taxon>Eukaryota</taxon>
        <taxon>Sar</taxon>
        <taxon>Stramenopiles</taxon>
        <taxon>Ochrophyta</taxon>
        <taxon>Bolidophyceae</taxon>
        <taxon>Parmales</taxon>
        <taxon>Triparmaceae</taxon>
        <taxon>Triparma</taxon>
    </lineage>
</organism>
<dbReference type="Gene3D" id="1.25.40.20">
    <property type="entry name" value="Ankyrin repeat-containing domain"/>
    <property type="match status" value="1"/>
</dbReference>
<dbReference type="PANTHER" id="PTHR10237">
    <property type="entry name" value="DEFORMED EPIDERMAL AUTOREGULATORY FACTOR 1 HOMOLOG SUPPRESSIN"/>
    <property type="match status" value="1"/>
</dbReference>
<dbReference type="InterPro" id="IPR002893">
    <property type="entry name" value="Znf_MYND"/>
</dbReference>
<dbReference type="InterPro" id="IPR036770">
    <property type="entry name" value="Ankyrin_rpt-contain_sf"/>
</dbReference>
<evidence type="ECO:0000256" key="4">
    <source>
        <dbReference type="PROSITE-ProRule" id="PRU00134"/>
    </source>
</evidence>
<accession>A0A9W7LET0</accession>
<dbReference type="Proteomes" id="UP001165065">
    <property type="component" value="Unassembled WGS sequence"/>
</dbReference>
<evidence type="ECO:0000256" key="2">
    <source>
        <dbReference type="ARBA" id="ARBA00022771"/>
    </source>
</evidence>
<dbReference type="GO" id="GO:0008270">
    <property type="term" value="F:zinc ion binding"/>
    <property type="evidence" value="ECO:0007669"/>
    <property type="project" value="UniProtKB-KW"/>
</dbReference>
<proteinExistence type="predicted"/>
<sequence length="233" mass="26095">MDSSKNLSEDEQALLLAAQVFSAKEWSAFEELLPDLEDIPAFGHFVDGREVPEIHPYKCLMYPSEKTSCIQNAIWADAPLSTIKAIVEKCKEDPKKRNILATCDEDGYLPLHVAAGVSEDLEVVKFLLCSYPKAAMVVDSAGMKPIDIITRGGNIEGRPERTNVGAIRDFLEDFMSKYKRMHTCYRCGKDDVPLKKCSACKYVSYCGRDCQRADWKKHKDVCKAKQATGAKKC</sequence>
<protein>
    <recommendedName>
        <fullName evidence="5">MYND-type domain-containing protein</fullName>
    </recommendedName>
</protein>
<dbReference type="EMBL" id="BRYA01000390">
    <property type="protein sequence ID" value="GMI48400.1"/>
    <property type="molecule type" value="Genomic_DNA"/>
</dbReference>
<evidence type="ECO:0000313" key="6">
    <source>
        <dbReference type="EMBL" id="GMI48400.1"/>
    </source>
</evidence>
<reference evidence="7" key="1">
    <citation type="journal article" date="2023" name="Commun. Biol.">
        <title>Genome analysis of Parmales, the sister group of diatoms, reveals the evolutionary specialization of diatoms from phago-mixotrophs to photoautotrophs.</title>
        <authorList>
            <person name="Ban H."/>
            <person name="Sato S."/>
            <person name="Yoshikawa S."/>
            <person name="Yamada K."/>
            <person name="Nakamura Y."/>
            <person name="Ichinomiya M."/>
            <person name="Sato N."/>
            <person name="Blanc-Mathieu R."/>
            <person name="Endo H."/>
            <person name="Kuwata A."/>
            <person name="Ogata H."/>
        </authorList>
    </citation>
    <scope>NUCLEOTIDE SEQUENCE [LARGE SCALE GENOMIC DNA]</scope>
</reference>
<dbReference type="Gene3D" id="6.10.140.2220">
    <property type="match status" value="1"/>
</dbReference>
<dbReference type="GO" id="GO:0000981">
    <property type="term" value="F:DNA-binding transcription factor activity, RNA polymerase II-specific"/>
    <property type="evidence" value="ECO:0007669"/>
    <property type="project" value="TreeGrafter"/>
</dbReference>